<protein>
    <recommendedName>
        <fullName evidence="7">Lysozyme</fullName>
        <ecNumber evidence="7">3.2.1.17</ecNumber>
    </recommendedName>
</protein>
<evidence type="ECO:0000256" key="7">
    <source>
        <dbReference type="RuleBase" id="RU003788"/>
    </source>
</evidence>
<dbReference type="EMBL" id="BMIO01000007">
    <property type="protein sequence ID" value="GGD48228.1"/>
    <property type="molecule type" value="Genomic_DNA"/>
</dbReference>
<dbReference type="PANTHER" id="PTHR38107">
    <property type="match status" value="1"/>
</dbReference>
<dbReference type="InterPro" id="IPR033907">
    <property type="entry name" value="Endolysin_autolysin"/>
</dbReference>
<keyword evidence="5" id="KW-1035">Host cytoplasm</keyword>
<evidence type="ECO:0000313" key="9">
    <source>
        <dbReference type="EMBL" id="GGD48228.1"/>
    </source>
</evidence>
<keyword evidence="4 7" id="KW-0378">Hydrolase</keyword>
<sequence>MALNNIATVESNALRRSELPAAAPYTPLADSLPSLRRRLSIRQKLRNLHQRRIARSRIRMKKRKAALAISVSTLGFGAGGMVVPPEPPGDESASSLFEQTAEGRRHAATYRASKELRDAMMQEEGIRYTVYRDVAGYPTVGIGHLVTTTDHLRVGQTITRERVMKLYEKDLRKAELAVTRLVGATPLHQHEFDALVDLVFNVGEGNVSEDRSPRLNQALSERDYDAIARELEYTTAAGRIAEGLIYRSERRTAIFQQASYEGPRTA</sequence>
<dbReference type="RefSeq" id="WP_229660386.1">
    <property type="nucleotide sequence ID" value="NZ_BMIO01000007.1"/>
</dbReference>
<dbReference type="InterPro" id="IPR023347">
    <property type="entry name" value="Lysozyme_dom_sf"/>
</dbReference>
<dbReference type="GO" id="GO:0031640">
    <property type="term" value="P:killing of cells of another organism"/>
    <property type="evidence" value="ECO:0007669"/>
    <property type="project" value="UniProtKB-KW"/>
</dbReference>
<proteinExistence type="inferred from homology"/>
<keyword evidence="8" id="KW-0812">Transmembrane</keyword>
<dbReference type="GO" id="GO:0016998">
    <property type="term" value="P:cell wall macromolecule catabolic process"/>
    <property type="evidence" value="ECO:0007669"/>
    <property type="project" value="InterPro"/>
</dbReference>
<keyword evidence="8" id="KW-0472">Membrane</keyword>
<evidence type="ECO:0000256" key="1">
    <source>
        <dbReference type="ARBA" id="ARBA00000632"/>
    </source>
</evidence>
<keyword evidence="3 7" id="KW-0081">Bacteriolytic enzyme</keyword>
<reference evidence="9 10" key="1">
    <citation type="journal article" date="2014" name="Int. J. Syst. Evol. Microbiol.">
        <title>Complete genome sequence of Corynebacterium casei LMG S-19264T (=DSM 44701T), isolated from a smear-ripened cheese.</title>
        <authorList>
            <consortium name="US DOE Joint Genome Institute (JGI-PGF)"/>
            <person name="Walter F."/>
            <person name="Albersmeier A."/>
            <person name="Kalinowski J."/>
            <person name="Ruckert C."/>
        </authorList>
    </citation>
    <scope>NUCLEOTIDE SEQUENCE [LARGE SCALE GENOMIC DNA]</scope>
    <source>
        <strain evidence="9 10">CGMCC 1.15358</strain>
    </source>
</reference>
<comment type="catalytic activity">
    <reaction evidence="1 7">
        <text>Hydrolysis of (1-&gt;4)-beta-linkages between N-acetylmuramic acid and N-acetyl-D-glucosamine residues in a peptidoglycan and between N-acetyl-D-glucosamine residues in chitodextrins.</text>
        <dbReference type="EC" id="3.2.1.17"/>
    </reaction>
</comment>
<dbReference type="SUPFAM" id="SSF53955">
    <property type="entry name" value="Lysozyme-like"/>
    <property type="match status" value="1"/>
</dbReference>
<dbReference type="PANTHER" id="PTHR38107:SF3">
    <property type="entry name" value="LYSOZYME RRRD-RELATED"/>
    <property type="match status" value="1"/>
</dbReference>
<dbReference type="GO" id="GO:0009253">
    <property type="term" value="P:peptidoglycan catabolic process"/>
    <property type="evidence" value="ECO:0007669"/>
    <property type="project" value="InterPro"/>
</dbReference>
<evidence type="ECO:0000256" key="2">
    <source>
        <dbReference type="ARBA" id="ARBA00022529"/>
    </source>
</evidence>
<dbReference type="CDD" id="cd00737">
    <property type="entry name" value="lyz_endolysin_autolysin"/>
    <property type="match status" value="1"/>
</dbReference>
<keyword evidence="6 7" id="KW-0326">Glycosidase</keyword>
<accession>A0A916YL10</accession>
<evidence type="ECO:0000256" key="5">
    <source>
        <dbReference type="ARBA" id="ARBA00023200"/>
    </source>
</evidence>
<dbReference type="InterPro" id="IPR002196">
    <property type="entry name" value="Glyco_hydro_24"/>
</dbReference>
<dbReference type="InterPro" id="IPR051018">
    <property type="entry name" value="Bacteriophage_GH24"/>
</dbReference>
<dbReference type="EC" id="3.2.1.17" evidence="7"/>
<evidence type="ECO:0000256" key="4">
    <source>
        <dbReference type="ARBA" id="ARBA00022801"/>
    </source>
</evidence>
<dbReference type="Pfam" id="PF00959">
    <property type="entry name" value="Phage_lysozyme"/>
    <property type="match status" value="1"/>
</dbReference>
<gene>
    <name evidence="9" type="ORF">GCM10010989_23270</name>
</gene>
<keyword evidence="2 7" id="KW-0929">Antimicrobial</keyword>
<dbReference type="InterPro" id="IPR023346">
    <property type="entry name" value="Lysozyme-like_dom_sf"/>
</dbReference>
<dbReference type="GO" id="GO:0003796">
    <property type="term" value="F:lysozyme activity"/>
    <property type="evidence" value="ECO:0007669"/>
    <property type="project" value="UniProtKB-EC"/>
</dbReference>
<evidence type="ECO:0000313" key="10">
    <source>
        <dbReference type="Proteomes" id="UP000598997"/>
    </source>
</evidence>
<dbReference type="GO" id="GO:0042742">
    <property type="term" value="P:defense response to bacterium"/>
    <property type="evidence" value="ECO:0007669"/>
    <property type="project" value="UniProtKB-KW"/>
</dbReference>
<dbReference type="AlphaFoldDB" id="A0A916YL10"/>
<keyword evidence="8" id="KW-1133">Transmembrane helix</keyword>
<comment type="similarity">
    <text evidence="7">Belongs to the glycosyl hydrolase 24 family.</text>
</comment>
<evidence type="ECO:0000256" key="6">
    <source>
        <dbReference type="ARBA" id="ARBA00023295"/>
    </source>
</evidence>
<keyword evidence="10" id="KW-1185">Reference proteome</keyword>
<feature type="transmembrane region" description="Helical" evidence="8">
    <location>
        <begin position="65"/>
        <end position="83"/>
    </location>
</feature>
<dbReference type="Proteomes" id="UP000598997">
    <property type="component" value="Unassembled WGS sequence"/>
</dbReference>
<organism evidence="9 10">
    <name type="scientific">Croceicoccus pelagius</name>
    <dbReference type="NCBI Taxonomy" id="1703341"/>
    <lineage>
        <taxon>Bacteria</taxon>
        <taxon>Pseudomonadati</taxon>
        <taxon>Pseudomonadota</taxon>
        <taxon>Alphaproteobacteria</taxon>
        <taxon>Sphingomonadales</taxon>
        <taxon>Erythrobacteraceae</taxon>
        <taxon>Croceicoccus</taxon>
    </lineage>
</organism>
<comment type="caution">
    <text evidence="9">The sequence shown here is derived from an EMBL/GenBank/DDBJ whole genome shotgun (WGS) entry which is preliminary data.</text>
</comment>
<name>A0A916YL10_9SPHN</name>
<evidence type="ECO:0000256" key="8">
    <source>
        <dbReference type="SAM" id="Phobius"/>
    </source>
</evidence>
<evidence type="ECO:0000256" key="3">
    <source>
        <dbReference type="ARBA" id="ARBA00022638"/>
    </source>
</evidence>
<dbReference type="HAMAP" id="MF_04110">
    <property type="entry name" value="ENDOLYSIN_T4"/>
    <property type="match status" value="1"/>
</dbReference>
<dbReference type="Gene3D" id="1.10.530.40">
    <property type="match status" value="1"/>
</dbReference>
<dbReference type="InterPro" id="IPR034690">
    <property type="entry name" value="Endolysin_T4_type"/>
</dbReference>